<dbReference type="Proteomes" id="UP001501204">
    <property type="component" value="Unassembled WGS sequence"/>
</dbReference>
<evidence type="ECO:0000259" key="3">
    <source>
        <dbReference type="PROSITE" id="PS50921"/>
    </source>
</evidence>
<accession>A0ABN2KNB1</accession>
<dbReference type="InterPro" id="IPR005561">
    <property type="entry name" value="ANTAR"/>
</dbReference>
<sequence>MVSTPPRSSTPVRRAELTELLTGLSRAFRTAPGSAAVDAVAQSSIVHVPGCRWAAVTTLRQGRAHTLAVTGEPAAEAEALQHELGSGPRLDPALEGQPHVSADLGQDRRWPVFGRRVQDQLGMTGLLAYRMPLPGDVETTVGLTLYSDTADAFDARTLWAGGVLASQAALAVAGQVHHRHRENLERALASNRDIGAAIGVLMTRHGILRDAAFDLLRETSQTTNRRLAELADVVLRTGELP</sequence>
<gene>
    <name evidence="4" type="ORF">GCM10009767_19890</name>
</gene>
<dbReference type="InterPro" id="IPR036388">
    <property type="entry name" value="WH-like_DNA-bd_sf"/>
</dbReference>
<comment type="caution">
    <text evidence="4">The sequence shown here is derived from an EMBL/GenBank/DDBJ whole genome shotgun (WGS) entry which is preliminary data.</text>
</comment>
<organism evidence="4 5">
    <name type="scientific">Kocuria aegyptia</name>
    <dbReference type="NCBI Taxonomy" id="330943"/>
    <lineage>
        <taxon>Bacteria</taxon>
        <taxon>Bacillati</taxon>
        <taxon>Actinomycetota</taxon>
        <taxon>Actinomycetes</taxon>
        <taxon>Micrococcales</taxon>
        <taxon>Micrococcaceae</taxon>
        <taxon>Kocuria</taxon>
    </lineage>
</organism>
<dbReference type="SUPFAM" id="SSF52172">
    <property type="entry name" value="CheY-like"/>
    <property type="match status" value="1"/>
</dbReference>
<dbReference type="PIRSF" id="PIRSF036625">
    <property type="entry name" value="GAF_ANTAR"/>
    <property type="match status" value="1"/>
</dbReference>
<dbReference type="SMART" id="SM01012">
    <property type="entry name" value="ANTAR"/>
    <property type="match status" value="1"/>
</dbReference>
<keyword evidence="2" id="KW-0804">Transcription</keyword>
<feature type="domain" description="ANTAR" evidence="3">
    <location>
        <begin position="174"/>
        <end position="235"/>
    </location>
</feature>
<dbReference type="EMBL" id="BAAAOA010000020">
    <property type="protein sequence ID" value="GAA1760806.1"/>
    <property type="molecule type" value="Genomic_DNA"/>
</dbReference>
<dbReference type="Gene3D" id="3.30.450.40">
    <property type="match status" value="1"/>
</dbReference>
<name>A0ABN2KNB1_9MICC</name>
<evidence type="ECO:0000313" key="5">
    <source>
        <dbReference type="Proteomes" id="UP001501204"/>
    </source>
</evidence>
<dbReference type="InterPro" id="IPR029016">
    <property type="entry name" value="GAF-like_dom_sf"/>
</dbReference>
<dbReference type="Gene3D" id="1.10.10.10">
    <property type="entry name" value="Winged helix-like DNA-binding domain superfamily/Winged helix DNA-binding domain"/>
    <property type="match status" value="1"/>
</dbReference>
<evidence type="ECO:0000313" key="4">
    <source>
        <dbReference type="EMBL" id="GAA1760806.1"/>
    </source>
</evidence>
<dbReference type="InterPro" id="IPR011006">
    <property type="entry name" value="CheY-like_superfamily"/>
</dbReference>
<evidence type="ECO:0000256" key="1">
    <source>
        <dbReference type="ARBA" id="ARBA00023015"/>
    </source>
</evidence>
<keyword evidence="1" id="KW-0805">Transcription regulation</keyword>
<evidence type="ECO:0000256" key="2">
    <source>
        <dbReference type="ARBA" id="ARBA00023163"/>
    </source>
</evidence>
<dbReference type="PROSITE" id="PS50921">
    <property type="entry name" value="ANTAR"/>
    <property type="match status" value="1"/>
</dbReference>
<dbReference type="InterPro" id="IPR012074">
    <property type="entry name" value="GAF_ANTAR"/>
</dbReference>
<dbReference type="Pfam" id="PF03861">
    <property type="entry name" value="ANTAR"/>
    <property type="match status" value="1"/>
</dbReference>
<keyword evidence="5" id="KW-1185">Reference proteome</keyword>
<reference evidence="4 5" key="1">
    <citation type="journal article" date="2019" name="Int. J. Syst. Evol. Microbiol.">
        <title>The Global Catalogue of Microorganisms (GCM) 10K type strain sequencing project: providing services to taxonomists for standard genome sequencing and annotation.</title>
        <authorList>
            <consortium name="The Broad Institute Genomics Platform"/>
            <consortium name="The Broad Institute Genome Sequencing Center for Infectious Disease"/>
            <person name="Wu L."/>
            <person name="Ma J."/>
        </authorList>
    </citation>
    <scope>NUCLEOTIDE SEQUENCE [LARGE SCALE GENOMIC DNA]</scope>
    <source>
        <strain evidence="4 5">JCM 14735</strain>
    </source>
</reference>
<proteinExistence type="predicted"/>
<protein>
    <submittedName>
        <fullName evidence="4">GAF and ANTAR domain-containing protein</fullName>
    </submittedName>
</protein>
<dbReference type="SUPFAM" id="SSF55781">
    <property type="entry name" value="GAF domain-like"/>
    <property type="match status" value="1"/>
</dbReference>